<dbReference type="InterPro" id="IPR011987">
    <property type="entry name" value="ATPase_V1-cplx_hsu_C"/>
</dbReference>
<dbReference type="OrthoDB" id="10263554at2759"/>
<evidence type="ECO:0000256" key="5">
    <source>
        <dbReference type="SAM" id="Phobius"/>
    </source>
</evidence>
<dbReference type="Pfam" id="PF11698">
    <property type="entry name" value="V-ATPase_H_C"/>
    <property type="match status" value="1"/>
</dbReference>
<feature type="domain" description="ATPase V1 complex subunit H C-terminal" evidence="6">
    <location>
        <begin position="249"/>
        <end position="359"/>
    </location>
</feature>
<keyword evidence="2" id="KW-0813">Transport</keyword>
<evidence type="ECO:0000259" key="6">
    <source>
        <dbReference type="Pfam" id="PF11698"/>
    </source>
</evidence>
<evidence type="ECO:0000256" key="2">
    <source>
        <dbReference type="ARBA" id="ARBA00022448"/>
    </source>
</evidence>
<evidence type="ECO:0000313" key="7">
    <source>
        <dbReference type="EMBL" id="EHY66240.1"/>
    </source>
</evidence>
<dbReference type="STRING" id="944018.H8ZBI7"/>
<gene>
    <name evidence="7" type="ORF">NERG_00936</name>
    <name evidence="8" type="ORF">NESG_01212</name>
</gene>
<dbReference type="SUPFAM" id="SSF48371">
    <property type="entry name" value="ARM repeat"/>
    <property type="match status" value="1"/>
</dbReference>
<proteinExistence type="inferred from homology"/>
<evidence type="ECO:0000256" key="3">
    <source>
        <dbReference type="ARBA" id="ARBA00022781"/>
    </source>
</evidence>
<dbReference type="InterPro" id="IPR011989">
    <property type="entry name" value="ARM-like"/>
</dbReference>
<reference evidence="8 9" key="3">
    <citation type="journal article" date="2014" name="Genome Announc.">
        <title>Genome Sequence of the Microsporidian Species Nematocida sp1 Strain ERTm6 (ATCC PRA-372).</title>
        <authorList>
            <person name="Bakowski M.A."/>
            <person name="Priest M."/>
            <person name="Young S."/>
            <person name="Cuomo C.A."/>
            <person name="Troemel E.R."/>
        </authorList>
    </citation>
    <scope>NUCLEOTIDE SEQUENCE [LARGE SCALE GENOMIC DNA]</scope>
    <source>
        <strain evidence="8 9">ERTm6</strain>
    </source>
</reference>
<dbReference type="PANTHER" id="PTHR10698:SF0">
    <property type="entry name" value="V-TYPE PROTON ATPASE SUBUNIT H"/>
    <property type="match status" value="1"/>
</dbReference>
<keyword evidence="5" id="KW-1133">Transmembrane helix</keyword>
<reference evidence="7" key="1">
    <citation type="submission" date="2011-03" db="EMBL/GenBank/DDBJ databases">
        <title>The Genome Sequence of Nematocida sp1 strain ERTm2.</title>
        <authorList>
            <consortium name="The Broad Institute Genome Sequencing Platform"/>
            <consortium name="The Broad Institute Genome Sequencing Center for Infectious Disease"/>
            <person name="Cuomo C."/>
            <person name="Troemel E."/>
            <person name="Young S.K."/>
            <person name="Zeng Q."/>
            <person name="Gargeya S."/>
            <person name="Fitzgerald M."/>
            <person name="Haas B."/>
            <person name="Abouelleil A."/>
            <person name="Alvarado L."/>
            <person name="Arachchi H.M."/>
            <person name="Berlin A."/>
            <person name="Brown A."/>
            <person name="Chapman S.B."/>
            <person name="Chen Z."/>
            <person name="Dunbar C."/>
            <person name="Freedman E."/>
            <person name="Gearin G."/>
            <person name="Gellesch M."/>
            <person name="Goldberg J."/>
            <person name="Griggs A."/>
            <person name="Gujja S."/>
            <person name="Heilman E.R."/>
            <person name="Heiman D."/>
            <person name="Howarth C."/>
            <person name="Larson L."/>
            <person name="Lui A."/>
            <person name="MacDonald P.J.P."/>
            <person name="Mehta T."/>
            <person name="Montmayeur A."/>
            <person name="Murphy C."/>
            <person name="Neiman D."/>
            <person name="Pearson M."/>
            <person name="Priest M."/>
            <person name="Roberts A."/>
            <person name="Saif S."/>
            <person name="Shea T."/>
            <person name="Shenoy N."/>
            <person name="Sisk P."/>
            <person name="Stolte C."/>
            <person name="Sykes S."/>
            <person name="White J."/>
            <person name="Yandava C."/>
            <person name="Wortman J."/>
            <person name="Nusbaum C."/>
            <person name="Birren B."/>
        </authorList>
    </citation>
    <scope>NUCLEOTIDE SEQUENCE</scope>
    <source>
        <strain evidence="7">ERTm2</strain>
    </source>
</reference>
<keyword evidence="4" id="KW-0406">Ion transport</keyword>
<dbReference type="InterPro" id="IPR016024">
    <property type="entry name" value="ARM-type_fold"/>
</dbReference>
<dbReference type="Gene3D" id="1.25.10.10">
    <property type="entry name" value="Leucine-rich Repeat Variant"/>
    <property type="match status" value="1"/>
</dbReference>
<sequence length="363" mass="42189">MSLQKYISELKEKGNSDKLRSTLLELGGFATCELNNEEILNELLELSQSSDLLISLKALQLLTRVYRYRNKGSEKYYKIAADIIKEEPDSKKTEQILIFLQRLSTLDYQAKRIPINLFDEDPIKEEIANNTGLITAILTVCTKRTCKYQGLILLWMLTFSSSALTILSQTPMFYMLSFISKDSKEKELRVALGIIKNYLKYTQKYNYETFQKIESLLSVLSNKGNKDDPEEQNDLKFCRERYIKLSQNISTFDSYLEELQSGSLQAHPYHFNTEFWKTNLDTLVLKRVDIIKSLKRFLKSENHNNIWIAANDIYRIIEVYPESIGLIRQMGVHLVLFEILAAKTSEDVRFHAMEALSVCYNKE</sequence>
<dbReference type="EMBL" id="AKIJ01000003">
    <property type="protein sequence ID" value="KFG26097.1"/>
    <property type="molecule type" value="Genomic_DNA"/>
</dbReference>
<keyword evidence="5" id="KW-0472">Membrane</keyword>
<keyword evidence="9" id="KW-1185">Reference proteome</keyword>
<dbReference type="InterPro" id="IPR004908">
    <property type="entry name" value="ATPase_V1-cplx_hsu"/>
</dbReference>
<evidence type="ECO:0000256" key="4">
    <source>
        <dbReference type="ARBA" id="ARBA00023065"/>
    </source>
</evidence>
<evidence type="ECO:0000313" key="8">
    <source>
        <dbReference type="EMBL" id="KFG26097.1"/>
    </source>
</evidence>
<dbReference type="GO" id="GO:0046961">
    <property type="term" value="F:proton-transporting ATPase activity, rotational mechanism"/>
    <property type="evidence" value="ECO:0007669"/>
    <property type="project" value="InterPro"/>
</dbReference>
<dbReference type="Proteomes" id="UP000054524">
    <property type="component" value="Unassembled WGS sequence"/>
</dbReference>
<dbReference type="Pfam" id="PF03224">
    <property type="entry name" value="V-ATPase_H_N"/>
    <property type="match status" value="1"/>
</dbReference>
<keyword evidence="5" id="KW-0812">Transmembrane</keyword>
<dbReference type="InterPro" id="IPR038497">
    <property type="entry name" value="ATPase_V1-cplx_hsu_C_sf"/>
</dbReference>
<dbReference type="EMBL" id="JH604634">
    <property type="protein sequence ID" value="EHY66240.1"/>
    <property type="molecule type" value="Genomic_DNA"/>
</dbReference>
<name>H8ZBI7_NEMA1</name>
<accession>A0A086J1S9</accession>
<organism evidence="7">
    <name type="scientific">Nematocida ausubeli (strain ATCC PRA-371 / ERTm2)</name>
    <name type="common">Nematode killer fungus</name>
    <dbReference type="NCBI Taxonomy" id="1913371"/>
    <lineage>
        <taxon>Eukaryota</taxon>
        <taxon>Fungi</taxon>
        <taxon>Fungi incertae sedis</taxon>
        <taxon>Microsporidia</taxon>
        <taxon>Nematocida</taxon>
    </lineage>
</organism>
<feature type="transmembrane region" description="Helical" evidence="5">
    <location>
        <begin position="152"/>
        <end position="176"/>
    </location>
</feature>
<evidence type="ECO:0000313" key="9">
    <source>
        <dbReference type="Proteomes" id="UP000054524"/>
    </source>
</evidence>
<dbReference type="Gene3D" id="1.25.40.150">
    <property type="entry name" value="V-type ATPase, subunit H, C-terminal domain"/>
    <property type="match status" value="1"/>
</dbReference>
<accession>H8ZBI7</accession>
<dbReference type="PANTHER" id="PTHR10698">
    <property type="entry name" value="V-TYPE PROTON ATPASE SUBUNIT H"/>
    <property type="match status" value="1"/>
</dbReference>
<dbReference type="HOGENOM" id="CLU_713772_0_0_1"/>
<protein>
    <recommendedName>
        <fullName evidence="6">ATPase V1 complex subunit H C-terminal domain-containing protein</fullName>
    </recommendedName>
</protein>
<dbReference type="AlphaFoldDB" id="H8ZBI7"/>
<comment type="similarity">
    <text evidence="1">Belongs to the V-ATPase H subunit family.</text>
</comment>
<keyword evidence="3" id="KW-0375">Hydrogen ion transport</keyword>
<evidence type="ECO:0000256" key="1">
    <source>
        <dbReference type="ARBA" id="ARBA00008613"/>
    </source>
</evidence>
<dbReference type="Proteomes" id="UP000005622">
    <property type="component" value="Unassembled WGS sequence"/>
</dbReference>
<dbReference type="GO" id="GO:0000221">
    <property type="term" value="C:vacuolar proton-transporting V-type ATPase, V1 domain"/>
    <property type="evidence" value="ECO:0007669"/>
    <property type="project" value="InterPro"/>
</dbReference>
<reference evidence="8" key="2">
    <citation type="submission" date="2012-10" db="EMBL/GenBank/DDBJ databases">
        <authorList>
            <consortium name="The Broad Institute Genome Sequencing Platform"/>
            <consortium name="The Broad Institute Genome Sequencing Center for Infectious Disease"/>
            <person name="Cuomo C."/>
            <person name="Troemel E."/>
            <person name="Walker B."/>
            <person name="Young S.K."/>
            <person name="Zeng Q."/>
            <person name="Gargeya S."/>
            <person name="Fitzgerald M."/>
            <person name="Haas B."/>
            <person name="Abouelleil A."/>
            <person name="Alvarado L."/>
            <person name="Arachchi H.M."/>
            <person name="Berlin A.M."/>
            <person name="Chapman S.B."/>
            <person name="Goldberg J."/>
            <person name="Griggs A."/>
            <person name="Gujja S."/>
            <person name="Hansen M."/>
            <person name="Howarth C."/>
            <person name="Imamovic A."/>
            <person name="Larimer J."/>
            <person name="McCowan C."/>
            <person name="Murphy C."/>
            <person name="Neiman D."/>
            <person name="Pearson M."/>
            <person name="Priest M."/>
            <person name="Roberts A."/>
            <person name="Saif S."/>
            <person name="Shea T."/>
            <person name="Sisk P."/>
            <person name="Sykes S."/>
            <person name="Wortman J."/>
            <person name="Nusbaum C."/>
            <person name="Birren B."/>
        </authorList>
    </citation>
    <scope>NUCLEOTIDE SEQUENCE</scope>
    <source>
        <strain evidence="8">ERTm6</strain>
    </source>
</reference>